<comment type="caution">
    <text evidence="1">The sequence shown here is derived from an EMBL/GenBank/DDBJ whole genome shotgun (WGS) entry which is preliminary data.</text>
</comment>
<protein>
    <submittedName>
        <fullName evidence="1">Uncharacterized protein</fullName>
    </submittedName>
</protein>
<dbReference type="InterPro" id="IPR057705">
    <property type="entry name" value="DUF7945"/>
</dbReference>
<dbReference type="EMBL" id="LSMT01004741">
    <property type="protein sequence ID" value="PFX10333.1"/>
    <property type="molecule type" value="Genomic_DNA"/>
</dbReference>
<dbReference type="AlphaFoldDB" id="A0A2B4R0J9"/>
<name>A0A2B4R0J9_STYPI</name>
<reference evidence="2" key="1">
    <citation type="journal article" date="2017" name="bioRxiv">
        <title>Comparative analysis of the genomes of Stylophora pistillata and Acropora digitifera provides evidence for extensive differences between species of corals.</title>
        <authorList>
            <person name="Voolstra C.R."/>
            <person name="Li Y."/>
            <person name="Liew Y.J."/>
            <person name="Baumgarten S."/>
            <person name="Zoccola D."/>
            <person name="Flot J.-F."/>
            <person name="Tambutte S."/>
            <person name="Allemand D."/>
            <person name="Aranda M."/>
        </authorList>
    </citation>
    <scope>NUCLEOTIDE SEQUENCE [LARGE SCALE GENOMIC DNA]</scope>
</reference>
<accession>A0A2B4R0J9</accession>
<gene>
    <name evidence="1" type="ORF">AWC38_SpisGene25630</name>
</gene>
<proteinExistence type="predicted"/>
<evidence type="ECO:0000313" key="2">
    <source>
        <dbReference type="Proteomes" id="UP000225706"/>
    </source>
</evidence>
<dbReference type="NCBIfam" id="NF047838">
    <property type="entry name" value="SCO4402_fam"/>
    <property type="match status" value="1"/>
</dbReference>
<sequence>SAKKHQESFPIFDPQGPTFEGFPAFDGDKMKKFITWVADEDKSKILATYGVERGVQILSTPEINVEDIKRLIHMNITKGDIEFAEREKEKIGEMEVDDNSSEQIGWILSDKQEAESVKMVARALTRIIQEIGNDKPDSAYIDSPLWQDVVKKAKIAYDVLIEDEDIDELLRQEEARVGQ</sequence>
<keyword evidence="2" id="KW-1185">Reference proteome</keyword>
<dbReference type="Proteomes" id="UP000225706">
    <property type="component" value="Unassembled WGS sequence"/>
</dbReference>
<evidence type="ECO:0000313" key="1">
    <source>
        <dbReference type="EMBL" id="PFX10333.1"/>
    </source>
</evidence>
<dbReference type="Pfam" id="PF25656">
    <property type="entry name" value="DUF7945"/>
    <property type="match status" value="1"/>
</dbReference>
<feature type="non-terminal residue" evidence="1">
    <location>
        <position position="1"/>
    </location>
</feature>
<organism evidence="1 2">
    <name type="scientific">Stylophora pistillata</name>
    <name type="common">Smooth cauliflower coral</name>
    <dbReference type="NCBI Taxonomy" id="50429"/>
    <lineage>
        <taxon>Eukaryota</taxon>
        <taxon>Metazoa</taxon>
        <taxon>Cnidaria</taxon>
        <taxon>Anthozoa</taxon>
        <taxon>Hexacorallia</taxon>
        <taxon>Scleractinia</taxon>
        <taxon>Astrocoeniina</taxon>
        <taxon>Pocilloporidae</taxon>
        <taxon>Stylophora</taxon>
    </lineage>
</organism>